<accession>A0A9P0XGY7</accession>
<evidence type="ECO:0000313" key="2">
    <source>
        <dbReference type="Proteomes" id="UP001152562"/>
    </source>
</evidence>
<proteinExistence type="predicted"/>
<dbReference type="AlphaFoldDB" id="A0A9P0XGY7"/>
<name>A0A9P0XGY7_PIEBR</name>
<dbReference type="Proteomes" id="UP001152562">
    <property type="component" value="Unassembled WGS sequence"/>
</dbReference>
<protein>
    <submittedName>
        <fullName evidence="1">Uncharacterized protein</fullName>
    </submittedName>
</protein>
<reference evidence="1" key="1">
    <citation type="submission" date="2022-05" db="EMBL/GenBank/DDBJ databases">
        <authorList>
            <person name="Okamura Y."/>
        </authorList>
    </citation>
    <scope>NUCLEOTIDE SEQUENCE</scope>
</reference>
<evidence type="ECO:0000313" key="1">
    <source>
        <dbReference type="EMBL" id="CAH4034558.1"/>
    </source>
</evidence>
<keyword evidence="2" id="KW-1185">Reference proteome</keyword>
<comment type="caution">
    <text evidence="1">The sequence shown here is derived from an EMBL/GenBank/DDBJ whole genome shotgun (WGS) entry which is preliminary data.</text>
</comment>
<gene>
    <name evidence="1" type="ORF">PIBRA_LOCUS10729</name>
</gene>
<sequence length="111" mass="12443">MHHEAEAISEVYWLRAEARHNGNVAAGPCAWRNQGVENNQRKPLALGDKLADASIAELHHERGQTTAQTTAKCVRRRWCRLSGVGGVGLRRYQPSLDIFRIGCKLLQQTIK</sequence>
<organism evidence="1 2">
    <name type="scientific">Pieris brassicae</name>
    <name type="common">White butterfly</name>
    <name type="synonym">Large white butterfly</name>
    <dbReference type="NCBI Taxonomy" id="7116"/>
    <lineage>
        <taxon>Eukaryota</taxon>
        <taxon>Metazoa</taxon>
        <taxon>Ecdysozoa</taxon>
        <taxon>Arthropoda</taxon>
        <taxon>Hexapoda</taxon>
        <taxon>Insecta</taxon>
        <taxon>Pterygota</taxon>
        <taxon>Neoptera</taxon>
        <taxon>Endopterygota</taxon>
        <taxon>Lepidoptera</taxon>
        <taxon>Glossata</taxon>
        <taxon>Ditrysia</taxon>
        <taxon>Papilionoidea</taxon>
        <taxon>Pieridae</taxon>
        <taxon>Pierinae</taxon>
        <taxon>Pieris</taxon>
    </lineage>
</organism>
<dbReference type="EMBL" id="CALOZG010000042">
    <property type="protein sequence ID" value="CAH4034558.1"/>
    <property type="molecule type" value="Genomic_DNA"/>
</dbReference>